<dbReference type="InterPro" id="IPR024560">
    <property type="entry name" value="UPF0313_C"/>
</dbReference>
<sequence length="571" mass="65911">MFLPTTKAEMKKLGWNKLDVILVTGDTYIDSSYIGAAVIGKTLFNAGYKVGIIAQPNIDNAEDITRLGEPELFWGVTAGSIDSMVANYTALKKKRRNDDFTPGGENNRRPDRATIVYSNLIKRYFKGGKPIVLGGIEASLRRIAHYDYWSKKIRKSILFDAKADILLYGMGEKTVLELTKAIKNSESIKNIKGICYISKNGEDEIEKTDKYIILPSFESVKQDKIEFIKMFNLFYVNQDPKTAKGLIQKQDTRYLIHNPPQNYLTQSELDEIYNIEYERDVHPFYKKMGKTKALETIKFSITTHRGCYGECNFCAIAVHQGRTIRSRSEESILKEAKEIVGRKDFKGYINDVGGPTANMYQIECLKKENYGSCENKRCLYPKKCKTLTVSHKKQIELLKKLRSLENIKKVFVASGIRYDLILEDKKYGMEYLKEIVEHHVSGQMKIAPEHIEDNTLDKMGKPGKEYLKQFKDKFYELNEKTGKKQFLTYYFIAAHPGTTEKEMKKLKTFVSKELRMNPEQVQIFTPTPMTYSTLMYYTEMNPFTGEKLFVEKDMNKKRKQKDIVVQKGGRR</sequence>
<keyword evidence="5 6" id="KW-0411">Iron-sulfur</keyword>
<dbReference type="PROSITE" id="PS01278">
    <property type="entry name" value="MTTASE_RADICAL"/>
    <property type="match status" value="1"/>
</dbReference>
<dbReference type="EMBL" id="AP027059">
    <property type="protein sequence ID" value="BDU49608.1"/>
    <property type="molecule type" value="Genomic_DNA"/>
</dbReference>
<name>A0AAU9D4X9_9FUSO</name>
<dbReference type="InterPro" id="IPR058240">
    <property type="entry name" value="rSAM_sf"/>
</dbReference>
<dbReference type="InterPro" id="IPR006638">
    <property type="entry name" value="Elp3/MiaA/NifB-like_rSAM"/>
</dbReference>
<organism evidence="8 9">
    <name type="scientific">Haliovirga abyssi</name>
    <dbReference type="NCBI Taxonomy" id="2996794"/>
    <lineage>
        <taxon>Bacteria</taxon>
        <taxon>Fusobacteriati</taxon>
        <taxon>Fusobacteriota</taxon>
        <taxon>Fusobacteriia</taxon>
        <taxon>Fusobacteriales</taxon>
        <taxon>Haliovirgaceae</taxon>
        <taxon>Haliovirga</taxon>
    </lineage>
</organism>
<keyword evidence="2 6" id="KW-0949">S-adenosyl-L-methionine</keyword>
<dbReference type="SFLD" id="SFLDG01082">
    <property type="entry name" value="B12-binding_domain_containing"/>
    <property type="match status" value="1"/>
</dbReference>
<dbReference type="Proteomes" id="UP001321582">
    <property type="component" value="Chromosome"/>
</dbReference>
<dbReference type="InterPro" id="IPR022946">
    <property type="entry name" value="UPF0313"/>
</dbReference>
<feature type="domain" description="Radical SAM core" evidence="7">
    <location>
        <begin position="293"/>
        <end position="570"/>
    </location>
</feature>
<evidence type="ECO:0000259" key="7">
    <source>
        <dbReference type="PROSITE" id="PS51918"/>
    </source>
</evidence>
<dbReference type="PANTHER" id="PTHR32331">
    <property type="entry name" value="UPF0313 PROTEIN YGIQ"/>
    <property type="match status" value="1"/>
</dbReference>
<evidence type="ECO:0000256" key="6">
    <source>
        <dbReference type="HAMAP-Rule" id="MF_01251"/>
    </source>
</evidence>
<evidence type="ECO:0000256" key="3">
    <source>
        <dbReference type="ARBA" id="ARBA00022723"/>
    </source>
</evidence>
<dbReference type="Pfam" id="PF04055">
    <property type="entry name" value="Radical_SAM"/>
    <property type="match status" value="1"/>
</dbReference>
<reference evidence="8 9" key="1">
    <citation type="submission" date="2022-11" db="EMBL/GenBank/DDBJ databases">
        <title>Haliovirga abyssi gen. nov., sp. nov., a mesophilic fermentative bacterium isolated from the Iheya North hydrothermal field and the proposal of Haliovirgaceae fam. nov.</title>
        <authorList>
            <person name="Miyazaki U."/>
            <person name="Tame A."/>
            <person name="Miyazaki J."/>
            <person name="Takai K."/>
            <person name="Sawayama S."/>
            <person name="Kitajima M."/>
            <person name="Okamoto A."/>
            <person name="Nakagawa S."/>
        </authorList>
    </citation>
    <scope>NUCLEOTIDE SEQUENCE [LARGE SCALE GENOMIC DNA]</scope>
    <source>
        <strain evidence="8 9">IC12</strain>
    </source>
</reference>
<dbReference type="SFLD" id="SFLDS00029">
    <property type="entry name" value="Radical_SAM"/>
    <property type="match status" value="1"/>
</dbReference>
<dbReference type="HAMAP" id="MF_01251">
    <property type="entry name" value="UPF0313"/>
    <property type="match status" value="1"/>
</dbReference>
<dbReference type="InterPro" id="IPR023404">
    <property type="entry name" value="rSAM_horseshoe"/>
</dbReference>
<dbReference type="Pfam" id="PF11842">
    <property type="entry name" value="DUF3362"/>
    <property type="match status" value="1"/>
</dbReference>
<dbReference type="NCBIfam" id="TIGR03904">
    <property type="entry name" value="SAM_YgiQ"/>
    <property type="match status" value="1"/>
</dbReference>
<accession>A0AAU9D4X9</accession>
<dbReference type="SUPFAM" id="SSF102114">
    <property type="entry name" value="Radical SAM enzymes"/>
    <property type="match status" value="1"/>
</dbReference>
<dbReference type="KEGG" id="haby:HLVA_01770"/>
<dbReference type="AlphaFoldDB" id="A0AAU9D4X9"/>
<dbReference type="GO" id="GO:0051539">
    <property type="term" value="F:4 iron, 4 sulfur cluster binding"/>
    <property type="evidence" value="ECO:0007669"/>
    <property type="project" value="UniProtKB-KW"/>
</dbReference>
<evidence type="ECO:0000256" key="1">
    <source>
        <dbReference type="ARBA" id="ARBA00022485"/>
    </source>
</evidence>
<dbReference type="Pfam" id="PF08497">
    <property type="entry name" value="Radical_SAM_N"/>
    <property type="match status" value="1"/>
</dbReference>
<dbReference type="GO" id="GO:0003824">
    <property type="term" value="F:catalytic activity"/>
    <property type="evidence" value="ECO:0007669"/>
    <property type="project" value="InterPro"/>
</dbReference>
<dbReference type="Gene3D" id="3.80.30.20">
    <property type="entry name" value="tm_1862 like domain"/>
    <property type="match status" value="1"/>
</dbReference>
<proteinExistence type="inferred from homology"/>
<evidence type="ECO:0000256" key="2">
    <source>
        <dbReference type="ARBA" id="ARBA00022691"/>
    </source>
</evidence>
<dbReference type="InterPro" id="IPR013704">
    <property type="entry name" value="UPF0313_N"/>
</dbReference>
<dbReference type="InterPro" id="IPR020612">
    <property type="entry name" value="Methylthiotransferase_CS"/>
</dbReference>
<feature type="binding site" evidence="6">
    <location>
        <position position="307"/>
    </location>
    <ligand>
        <name>[4Fe-4S] cluster</name>
        <dbReference type="ChEBI" id="CHEBI:49883"/>
        <note>4Fe-4S-S-AdoMet</note>
    </ligand>
</feature>
<dbReference type="SMART" id="SM00729">
    <property type="entry name" value="Elp3"/>
    <property type="match status" value="1"/>
</dbReference>
<feature type="binding site" evidence="6">
    <location>
        <position position="311"/>
    </location>
    <ligand>
        <name>[4Fe-4S] cluster</name>
        <dbReference type="ChEBI" id="CHEBI:49883"/>
        <note>4Fe-4S-S-AdoMet</note>
    </ligand>
</feature>
<keyword evidence="4 6" id="KW-0408">Iron</keyword>
<comment type="similarity">
    <text evidence="6">Belongs to the UPF0313 family.</text>
</comment>
<comment type="cofactor">
    <cofactor evidence="6">
        <name>[4Fe-4S] cluster</name>
        <dbReference type="ChEBI" id="CHEBI:49883"/>
    </cofactor>
    <text evidence="6">Binds 1 [4Fe-4S] cluster. The cluster is coordinated with 3 cysteines and an exchangeable S-adenosyl-L-methionine.</text>
</comment>
<dbReference type="PROSITE" id="PS51918">
    <property type="entry name" value="RADICAL_SAM"/>
    <property type="match status" value="1"/>
</dbReference>
<evidence type="ECO:0000313" key="9">
    <source>
        <dbReference type="Proteomes" id="UP001321582"/>
    </source>
</evidence>
<dbReference type="GO" id="GO:0005506">
    <property type="term" value="F:iron ion binding"/>
    <property type="evidence" value="ECO:0007669"/>
    <property type="project" value="UniProtKB-UniRule"/>
</dbReference>
<protein>
    <submittedName>
        <fullName evidence="8">UPF0313 protein</fullName>
    </submittedName>
</protein>
<evidence type="ECO:0000313" key="8">
    <source>
        <dbReference type="EMBL" id="BDU49608.1"/>
    </source>
</evidence>
<gene>
    <name evidence="8" type="ORF">HLVA_01770</name>
</gene>
<keyword evidence="3 6" id="KW-0479">Metal-binding</keyword>
<evidence type="ECO:0000256" key="4">
    <source>
        <dbReference type="ARBA" id="ARBA00023004"/>
    </source>
</evidence>
<dbReference type="InterPro" id="IPR007197">
    <property type="entry name" value="rSAM"/>
</dbReference>
<dbReference type="PANTHER" id="PTHR32331:SF0">
    <property type="entry name" value="UPF0313 PROTEIN YGIQ"/>
    <property type="match status" value="1"/>
</dbReference>
<keyword evidence="1 6" id="KW-0004">4Fe-4S</keyword>
<keyword evidence="9" id="KW-1185">Reference proteome</keyword>
<evidence type="ECO:0000256" key="5">
    <source>
        <dbReference type="ARBA" id="ARBA00023014"/>
    </source>
</evidence>
<dbReference type="SFLD" id="SFLDG01069">
    <property type="entry name" value="UPF0313"/>
    <property type="match status" value="1"/>
</dbReference>
<feature type="binding site" evidence="6">
    <location>
        <position position="314"/>
    </location>
    <ligand>
        <name>[4Fe-4S] cluster</name>
        <dbReference type="ChEBI" id="CHEBI:49883"/>
        <note>4Fe-4S-S-AdoMet</note>
    </ligand>
</feature>